<dbReference type="SUPFAM" id="SSF49899">
    <property type="entry name" value="Concanavalin A-like lectins/glucanases"/>
    <property type="match status" value="1"/>
</dbReference>
<keyword evidence="2" id="KW-1185">Reference proteome</keyword>
<comment type="caution">
    <text evidence="1">The sequence shown here is derived from an EMBL/GenBank/DDBJ whole genome shotgun (WGS) entry which is preliminary data.</text>
</comment>
<dbReference type="RefSeq" id="WP_210657637.1">
    <property type="nucleotide sequence ID" value="NZ_JAGKQQ010000001.1"/>
</dbReference>
<accession>A0ABS5BWJ5</accession>
<gene>
    <name evidence="1" type="ORF">J8F10_22460</name>
</gene>
<dbReference type="Gene3D" id="2.60.120.200">
    <property type="match status" value="1"/>
</dbReference>
<name>A0ABS5BWJ5_9BACT</name>
<protein>
    <submittedName>
        <fullName evidence="1">LamG domain-containing protein</fullName>
    </submittedName>
</protein>
<reference evidence="1 2" key="1">
    <citation type="submission" date="2021-04" db="EMBL/GenBank/DDBJ databases">
        <authorList>
            <person name="Ivanova A."/>
        </authorList>
    </citation>
    <scope>NUCLEOTIDE SEQUENCE [LARGE SCALE GENOMIC DNA]</scope>
    <source>
        <strain evidence="1 2">G18</strain>
    </source>
</reference>
<evidence type="ECO:0000313" key="2">
    <source>
        <dbReference type="Proteomes" id="UP000676565"/>
    </source>
</evidence>
<sequence length="114" mass="12475">MDRHSGVLQDNGPAETGFIVGTNKKKFFFGLSTKGADDGDGKMTYLESKTEFARGKWHHVAAVYDGKQMQLFVNGQLDSTSAEQSGPVLYSKVAPFVIGRLQGRQRGLPAPRRS</sequence>
<dbReference type="Pfam" id="PF13385">
    <property type="entry name" value="Laminin_G_3"/>
    <property type="match status" value="1"/>
</dbReference>
<proteinExistence type="predicted"/>
<organism evidence="1 2">
    <name type="scientific">Gemmata palustris</name>
    <dbReference type="NCBI Taxonomy" id="2822762"/>
    <lineage>
        <taxon>Bacteria</taxon>
        <taxon>Pseudomonadati</taxon>
        <taxon>Planctomycetota</taxon>
        <taxon>Planctomycetia</taxon>
        <taxon>Gemmatales</taxon>
        <taxon>Gemmataceae</taxon>
        <taxon>Gemmata</taxon>
    </lineage>
</organism>
<dbReference type="EMBL" id="JAGKQQ010000001">
    <property type="protein sequence ID" value="MBP3958028.1"/>
    <property type="molecule type" value="Genomic_DNA"/>
</dbReference>
<dbReference type="Proteomes" id="UP000676565">
    <property type="component" value="Unassembled WGS sequence"/>
</dbReference>
<dbReference type="InterPro" id="IPR013320">
    <property type="entry name" value="ConA-like_dom_sf"/>
</dbReference>
<evidence type="ECO:0000313" key="1">
    <source>
        <dbReference type="EMBL" id="MBP3958028.1"/>
    </source>
</evidence>